<protein>
    <recommendedName>
        <fullName evidence="5">Peroxin 26</fullName>
    </recommendedName>
</protein>
<accession>A0A2T3AF93</accession>
<feature type="compositionally biased region" description="Low complexity" evidence="1">
    <location>
        <begin position="378"/>
        <end position="387"/>
    </location>
</feature>
<evidence type="ECO:0000313" key="3">
    <source>
        <dbReference type="EMBL" id="PSR94432.1"/>
    </source>
</evidence>
<name>A0A2T3AF93_9PEZI</name>
<dbReference type="OrthoDB" id="3981028at2759"/>
<feature type="region of interest" description="Disordered" evidence="1">
    <location>
        <begin position="341"/>
        <end position="427"/>
    </location>
</feature>
<feature type="transmembrane region" description="Helical" evidence="2">
    <location>
        <begin position="467"/>
        <end position="484"/>
    </location>
</feature>
<feature type="compositionally biased region" description="Low complexity" evidence="1">
    <location>
        <begin position="396"/>
        <end position="407"/>
    </location>
</feature>
<feature type="region of interest" description="Disordered" evidence="1">
    <location>
        <begin position="63"/>
        <end position="102"/>
    </location>
</feature>
<evidence type="ECO:0000256" key="1">
    <source>
        <dbReference type="SAM" id="MobiDB-lite"/>
    </source>
</evidence>
<organism evidence="3 4">
    <name type="scientific">Coniella lustricola</name>
    <dbReference type="NCBI Taxonomy" id="2025994"/>
    <lineage>
        <taxon>Eukaryota</taxon>
        <taxon>Fungi</taxon>
        <taxon>Dikarya</taxon>
        <taxon>Ascomycota</taxon>
        <taxon>Pezizomycotina</taxon>
        <taxon>Sordariomycetes</taxon>
        <taxon>Sordariomycetidae</taxon>
        <taxon>Diaporthales</taxon>
        <taxon>Schizoparmaceae</taxon>
        <taxon>Coniella</taxon>
    </lineage>
</organism>
<keyword evidence="2" id="KW-0472">Membrane</keyword>
<feature type="region of interest" description="Disordered" evidence="1">
    <location>
        <begin position="1"/>
        <end position="28"/>
    </location>
</feature>
<keyword evidence="2" id="KW-0812">Transmembrane</keyword>
<proteinExistence type="predicted"/>
<dbReference type="EMBL" id="KZ678398">
    <property type="protein sequence ID" value="PSR94432.1"/>
    <property type="molecule type" value="Genomic_DNA"/>
</dbReference>
<sequence>MDHSIPEELSSSHQALSSSISSLTSPTQARHSASYVSKTYRQASTLFLTRRLPEALTTILPLITLPHPTSDDGDKISSSNAEQPSQPQLQPQPQPPTPVAKASRNTRIKVWTLYIAILNAIVALEPEEGKEAFGTQDWRATCAKVRDGEVWEEVVVNGYHGVEGHVDPDVVINLATLLLTHARTQIITQKRLENFLAASTNPDLDHLSQQHFSPPLLSSASASASALRSHSRRHRSPSALRSGADTPRDLNARVKILELYTLHVLVRNSEWDYAREFIAASPVLDEERREAFLQALQSLREDHLEAERLEHEEKHRQEEQLKQDVEEARRLRAENEAVEKRRLDEERARREGSEVDYGIDSSAAGSASGERSKRSRGQGRQQATAGGDRPKTTTQPPRAKSSSTTTTRPPPPPSSSAAAAGAAGPASKKSKAVITSSSSFGARAAATLANVRAMLERMNATLRTDPMLLMRLLAFILGLLLMFGRKNMRERVVRVMATSWNKVKATAGMGVRVSYI</sequence>
<evidence type="ECO:0000313" key="4">
    <source>
        <dbReference type="Proteomes" id="UP000241462"/>
    </source>
</evidence>
<dbReference type="InParanoid" id="A0A2T3AF93"/>
<dbReference type="AlphaFoldDB" id="A0A2T3AF93"/>
<reference evidence="3 4" key="1">
    <citation type="journal article" date="2018" name="Mycol. Prog.">
        <title>Coniella lustricola, a new species from submerged detritus.</title>
        <authorList>
            <person name="Raudabaugh D.B."/>
            <person name="Iturriaga T."/>
            <person name="Carver A."/>
            <person name="Mondo S."/>
            <person name="Pangilinan J."/>
            <person name="Lipzen A."/>
            <person name="He G."/>
            <person name="Amirebrahimi M."/>
            <person name="Grigoriev I.V."/>
            <person name="Miller A.N."/>
        </authorList>
    </citation>
    <scope>NUCLEOTIDE SEQUENCE [LARGE SCALE GENOMIC DNA]</scope>
    <source>
        <strain evidence="3 4">B22-T-1</strain>
    </source>
</reference>
<feature type="region of interest" description="Disordered" evidence="1">
    <location>
        <begin position="223"/>
        <end position="245"/>
    </location>
</feature>
<gene>
    <name evidence="3" type="ORF">BD289DRAFT_451351</name>
</gene>
<feature type="compositionally biased region" description="Low complexity" evidence="1">
    <location>
        <begin position="415"/>
        <end position="427"/>
    </location>
</feature>
<keyword evidence="4" id="KW-1185">Reference proteome</keyword>
<feature type="compositionally biased region" description="Basic and acidic residues" evidence="1">
    <location>
        <begin position="341"/>
        <end position="353"/>
    </location>
</feature>
<dbReference type="Proteomes" id="UP000241462">
    <property type="component" value="Unassembled WGS sequence"/>
</dbReference>
<feature type="compositionally biased region" description="Low complexity" evidence="1">
    <location>
        <begin position="9"/>
        <end position="25"/>
    </location>
</feature>
<keyword evidence="2" id="KW-1133">Transmembrane helix</keyword>
<dbReference type="STRING" id="2025994.A0A2T3AF93"/>
<evidence type="ECO:0008006" key="5">
    <source>
        <dbReference type="Google" id="ProtNLM"/>
    </source>
</evidence>
<evidence type="ECO:0000256" key="2">
    <source>
        <dbReference type="SAM" id="Phobius"/>
    </source>
</evidence>